<evidence type="ECO:0000256" key="7">
    <source>
        <dbReference type="SAM" id="MobiDB-lite"/>
    </source>
</evidence>
<feature type="transmembrane region" description="Helical" evidence="8">
    <location>
        <begin position="273"/>
        <end position="295"/>
    </location>
</feature>
<keyword evidence="3" id="KW-1003">Cell membrane</keyword>
<keyword evidence="11" id="KW-1185">Reference proteome</keyword>
<keyword evidence="10" id="KW-0012">Acyltransferase</keyword>
<feature type="compositionally biased region" description="Low complexity" evidence="7">
    <location>
        <begin position="1"/>
        <end position="14"/>
    </location>
</feature>
<evidence type="ECO:0000256" key="2">
    <source>
        <dbReference type="ARBA" id="ARBA00007400"/>
    </source>
</evidence>
<dbReference type="PRINTS" id="PR00173">
    <property type="entry name" value="EDTRNSPORT"/>
</dbReference>
<feature type="transmembrane region" description="Helical" evidence="8">
    <location>
        <begin position="109"/>
        <end position="128"/>
    </location>
</feature>
<feature type="transmembrane region" description="Helical" evidence="8">
    <location>
        <begin position="64"/>
        <end position="89"/>
    </location>
</feature>
<evidence type="ECO:0000259" key="9">
    <source>
        <dbReference type="Pfam" id="PF01757"/>
    </source>
</evidence>
<evidence type="ECO:0000256" key="5">
    <source>
        <dbReference type="ARBA" id="ARBA00022989"/>
    </source>
</evidence>
<dbReference type="Pfam" id="PF01757">
    <property type="entry name" value="Acyl_transf_3"/>
    <property type="match status" value="1"/>
</dbReference>
<dbReference type="EMBL" id="LT607754">
    <property type="protein sequence ID" value="SCG76598.1"/>
    <property type="molecule type" value="Genomic_DNA"/>
</dbReference>
<evidence type="ECO:0000256" key="4">
    <source>
        <dbReference type="ARBA" id="ARBA00022692"/>
    </source>
</evidence>
<dbReference type="RefSeq" id="WP_089015291.1">
    <property type="nucleotide sequence ID" value="NZ_LT607754.1"/>
</dbReference>
<evidence type="ECO:0000256" key="6">
    <source>
        <dbReference type="ARBA" id="ARBA00023136"/>
    </source>
</evidence>
<feature type="transmembrane region" description="Helical" evidence="8">
    <location>
        <begin position="239"/>
        <end position="258"/>
    </location>
</feature>
<dbReference type="GO" id="GO:0005886">
    <property type="term" value="C:plasma membrane"/>
    <property type="evidence" value="ECO:0007669"/>
    <property type="project" value="UniProtKB-SubCell"/>
</dbReference>
<feature type="region of interest" description="Disordered" evidence="7">
    <location>
        <begin position="1"/>
        <end position="23"/>
    </location>
</feature>
<feature type="transmembrane region" description="Helical" evidence="8">
    <location>
        <begin position="344"/>
        <end position="364"/>
    </location>
</feature>
<feature type="transmembrane region" description="Helical" evidence="8">
    <location>
        <begin position="148"/>
        <end position="171"/>
    </location>
</feature>
<comment type="similarity">
    <text evidence="2">Belongs to the acyltransferase 3 family.</text>
</comment>
<keyword evidence="5 8" id="KW-1133">Transmembrane helix</keyword>
<feature type="transmembrane region" description="Helical" evidence="8">
    <location>
        <begin position="307"/>
        <end position="332"/>
    </location>
</feature>
<keyword evidence="10" id="KW-0808">Transferase</keyword>
<dbReference type="PANTHER" id="PTHR40074">
    <property type="entry name" value="O-ACETYLTRANSFERASE WECH"/>
    <property type="match status" value="1"/>
</dbReference>
<feature type="transmembrane region" description="Helical" evidence="8">
    <location>
        <begin position="209"/>
        <end position="230"/>
    </location>
</feature>
<organism evidence="10 11">
    <name type="scientific">Micromonospora inositola</name>
    <dbReference type="NCBI Taxonomy" id="47865"/>
    <lineage>
        <taxon>Bacteria</taxon>
        <taxon>Bacillati</taxon>
        <taxon>Actinomycetota</taxon>
        <taxon>Actinomycetes</taxon>
        <taxon>Micromonosporales</taxon>
        <taxon>Micromonosporaceae</taxon>
        <taxon>Micromonospora</taxon>
    </lineage>
</organism>
<reference evidence="11" key="1">
    <citation type="submission" date="2016-06" db="EMBL/GenBank/DDBJ databases">
        <authorList>
            <person name="Varghese N."/>
            <person name="Submissions Spin"/>
        </authorList>
    </citation>
    <scope>NUCLEOTIDE SEQUENCE [LARGE SCALE GENOMIC DNA]</scope>
    <source>
        <strain evidence="11">DSM 43819</strain>
    </source>
</reference>
<accession>A0A1C5K1H4</accession>
<protein>
    <submittedName>
        <fullName evidence="10">Surface polysaccharide O-acyltransferase, integral membrane enzyme</fullName>
    </submittedName>
</protein>
<feature type="domain" description="Acyltransferase 3" evidence="9">
    <location>
        <begin position="29"/>
        <end position="359"/>
    </location>
</feature>
<comment type="subcellular location">
    <subcellularLocation>
        <location evidence="1">Cell membrane</location>
        <topology evidence="1">Multi-pass membrane protein</topology>
    </subcellularLocation>
</comment>
<dbReference type="InterPro" id="IPR002656">
    <property type="entry name" value="Acyl_transf_3_dom"/>
</dbReference>
<keyword evidence="6 8" id="KW-0472">Membrane</keyword>
<keyword evidence="4 8" id="KW-0812">Transmembrane</keyword>
<evidence type="ECO:0000256" key="1">
    <source>
        <dbReference type="ARBA" id="ARBA00004651"/>
    </source>
</evidence>
<dbReference type="Proteomes" id="UP000198221">
    <property type="component" value="Chromosome I"/>
</dbReference>
<proteinExistence type="inferred from homology"/>
<dbReference type="OrthoDB" id="1072135at2"/>
<evidence type="ECO:0000313" key="11">
    <source>
        <dbReference type="Proteomes" id="UP000198221"/>
    </source>
</evidence>
<gene>
    <name evidence="10" type="ORF">GA0070613_6038</name>
</gene>
<dbReference type="GO" id="GO:0016413">
    <property type="term" value="F:O-acetyltransferase activity"/>
    <property type="evidence" value="ECO:0007669"/>
    <property type="project" value="TreeGrafter"/>
</dbReference>
<dbReference type="PANTHER" id="PTHR40074:SF2">
    <property type="entry name" value="O-ACETYLTRANSFERASE WECH"/>
    <property type="match status" value="1"/>
</dbReference>
<name>A0A1C5K1H4_9ACTN</name>
<evidence type="ECO:0000256" key="3">
    <source>
        <dbReference type="ARBA" id="ARBA00022475"/>
    </source>
</evidence>
<dbReference type="AlphaFoldDB" id="A0A1C5K1H4"/>
<evidence type="ECO:0000313" key="10">
    <source>
        <dbReference type="EMBL" id="SCG76598.1"/>
    </source>
</evidence>
<dbReference type="GO" id="GO:0009246">
    <property type="term" value="P:enterobacterial common antigen biosynthetic process"/>
    <property type="evidence" value="ECO:0007669"/>
    <property type="project" value="TreeGrafter"/>
</dbReference>
<feature type="transmembrane region" description="Helical" evidence="8">
    <location>
        <begin position="33"/>
        <end position="52"/>
    </location>
</feature>
<feature type="transmembrane region" description="Helical" evidence="8">
    <location>
        <begin position="180"/>
        <end position="203"/>
    </location>
</feature>
<sequence length="373" mass="40038">MSVTPQAAVAASAPATPPPTDAARPGRQYSLDVLRMLAICGVVAIHTVGAVVAHDELRGTLQWWLAAGVDIGATWTVPLFVMISGALTLSPRAHADGPGAFYRRRFTRILPALVVWHVIYLVVARVGLRGERLTIEGLAVLLIDARVFTALYFLWLIAGLYVIAPVLVAFLRDGGQRRALILSAVALGFTLVAFVVSAVATRLGVSRPIHLGALTMWWPYVGYFVAGWALRTVRLGPRATALASVAALVLLIEAVWQWGTRAERPLLQILMPIGYLGASVALATICIFLVGVSLGARHTPSPGAARWVVRLSEASFGVFLVHLLVFELLRYVLPAVRSAESLPVMLGTFVVVLVTSFAISLGAARIPYVRAVF</sequence>
<evidence type="ECO:0000256" key="8">
    <source>
        <dbReference type="SAM" id="Phobius"/>
    </source>
</evidence>